<accession>A0A6L6QHW0</accession>
<proteinExistence type="predicted"/>
<evidence type="ECO:0000313" key="2">
    <source>
        <dbReference type="Proteomes" id="UP000472320"/>
    </source>
</evidence>
<evidence type="ECO:0000313" key="1">
    <source>
        <dbReference type="EMBL" id="MTW11203.1"/>
    </source>
</evidence>
<dbReference type="EMBL" id="WNKX01000007">
    <property type="protein sequence ID" value="MTW11203.1"/>
    <property type="molecule type" value="Genomic_DNA"/>
</dbReference>
<sequence>MKAPRNLTFKCAKCAKAVKVTLQKTSACSHITPYYGVCSCGEVKLHATGAPEAVKSYLESNGLWTHHH</sequence>
<dbReference type="OrthoDB" id="8720437at2"/>
<dbReference type="Proteomes" id="UP000472320">
    <property type="component" value="Unassembled WGS sequence"/>
</dbReference>
<dbReference type="AlphaFoldDB" id="A0A6L6QHW0"/>
<organism evidence="1 2">
    <name type="scientific">Massilia eburnea</name>
    <dbReference type="NCBI Taxonomy" id="1776165"/>
    <lineage>
        <taxon>Bacteria</taxon>
        <taxon>Pseudomonadati</taxon>
        <taxon>Pseudomonadota</taxon>
        <taxon>Betaproteobacteria</taxon>
        <taxon>Burkholderiales</taxon>
        <taxon>Oxalobacteraceae</taxon>
        <taxon>Telluria group</taxon>
        <taxon>Massilia</taxon>
    </lineage>
</organism>
<keyword evidence="2" id="KW-1185">Reference proteome</keyword>
<protein>
    <submittedName>
        <fullName evidence="1">Uncharacterized protein</fullName>
    </submittedName>
</protein>
<comment type="caution">
    <text evidence="1">The sequence shown here is derived from an EMBL/GenBank/DDBJ whole genome shotgun (WGS) entry which is preliminary data.</text>
</comment>
<reference evidence="1 2" key="1">
    <citation type="submission" date="2019-11" db="EMBL/GenBank/DDBJ databases">
        <title>Type strains purchased from KCTC, JCM and DSMZ.</title>
        <authorList>
            <person name="Lu H."/>
        </authorList>
    </citation>
    <scope>NUCLEOTIDE SEQUENCE [LARGE SCALE GENOMIC DNA]</scope>
    <source>
        <strain evidence="1 2">JCM 31587</strain>
    </source>
</reference>
<name>A0A6L6QHW0_9BURK</name>
<gene>
    <name evidence="1" type="ORF">GM658_11385</name>
</gene>